<reference evidence="1 2" key="1">
    <citation type="journal article" date="2019" name="Int. J. Syst. Evol. Microbiol.">
        <title>Limnobaculum parvum gen. nov., sp. nov., isolated from a freshwater lake.</title>
        <authorList>
            <person name="Baek C."/>
            <person name="Shin S.K."/>
            <person name="Yi H."/>
        </authorList>
    </citation>
    <scope>NUCLEOTIDE SEQUENCE [LARGE SCALE GENOMIC DNA]</scope>
    <source>
        <strain evidence="1 2">HYN0051</strain>
    </source>
</reference>
<name>A0A2Y9TW66_9GAMM</name>
<dbReference type="KEGG" id="lpv:HYN51_03905"/>
<dbReference type="Proteomes" id="UP000244908">
    <property type="component" value="Chromosome"/>
</dbReference>
<evidence type="ECO:0000313" key="2">
    <source>
        <dbReference type="Proteomes" id="UP000244908"/>
    </source>
</evidence>
<protein>
    <submittedName>
        <fullName evidence="1">Uncharacterized protein</fullName>
    </submittedName>
</protein>
<accession>A0A2Y9TW66</accession>
<dbReference type="EMBL" id="CP029185">
    <property type="protein sequence ID" value="AWH87780.1"/>
    <property type="molecule type" value="Genomic_DNA"/>
</dbReference>
<dbReference type="AlphaFoldDB" id="A0A2Y9TW66"/>
<organism evidence="1 2">
    <name type="scientific">Limnobaculum parvum</name>
    <dbReference type="NCBI Taxonomy" id="2172103"/>
    <lineage>
        <taxon>Bacteria</taxon>
        <taxon>Pseudomonadati</taxon>
        <taxon>Pseudomonadota</taxon>
        <taxon>Gammaproteobacteria</taxon>
        <taxon>Enterobacterales</taxon>
        <taxon>Budviciaceae</taxon>
        <taxon>Limnobaculum</taxon>
    </lineage>
</organism>
<evidence type="ECO:0000313" key="1">
    <source>
        <dbReference type="EMBL" id="AWH87780.1"/>
    </source>
</evidence>
<keyword evidence="2" id="KW-1185">Reference proteome</keyword>
<gene>
    <name evidence="1" type="ORF">HYN51_03905</name>
</gene>
<proteinExistence type="predicted"/>
<sequence length="77" mass="7892">MVINMGGAFMTDGPDLSAQSGAIAGSLAGGAFGKYVPNILMPYTGAFSGLIGDIGSSVTFEMTNDTVKELTKDKVKK</sequence>